<evidence type="ECO:0000313" key="5">
    <source>
        <dbReference type="Proteomes" id="UP000266441"/>
    </source>
</evidence>
<dbReference type="Proteomes" id="UP000266441">
    <property type="component" value="Unassembled WGS sequence"/>
</dbReference>
<keyword evidence="1" id="KW-1133">Transmembrane helix</keyword>
<dbReference type="OrthoDB" id="649666at2"/>
<feature type="domain" description="FecR protein" evidence="2">
    <location>
        <begin position="132"/>
        <end position="222"/>
    </location>
</feature>
<evidence type="ECO:0000259" key="2">
    <source>
        <dbReference type="Pfam" id="PF04773"/>
    </source>
</evidence>
<keyword evidence="5" id="KW-1185">Reference proteome</keyword>
<dbReference type="Gene3D" id="2.60.120.1440">
    <property type="match status" value="1"/>
</dbReference>
<dbReference type="Pfam" id="PF04773">
    <property type="entry name" value="FecR"/>
    <property type="match status" value="1"/>
</dbReference>
<name>A0A399CU03_9BACT</name>
<accession>A0A399CU03</accession>
<evidence type="ECO:0000259" key="3">
    <source>
        <dbReference type="Pfam" id="PF16344"/>
    </source>
</evidence>
<sequence>MIKQSDIERLHRFAKGLSNREEDQYIYAFFSENEENREFKQYILQKFDEYVKSDLDEVYDLSYLLDRIHHIIHKNGSRQKPTMVKRIYQWYSIAAAVLLIPILIAGGIWITEQSRKETIVSEIPMTSVLFAPMGSRISFSLPDGTEGWLNSGSSLKYTVPFASTRQVTLMGEAWFDVAHDSNHPFEIAAGQSKVKVLGTKFNLNAYPDEKYVEVVLEEGKVEFTVPGRTSPIEMKPDERLVFKDGAININKTEAAKYAAWKEGKLVFRGDSMAEVARRIERWYNVEVELVDRELENYVIRGTFHDDSLEEVFRYLSMTSPIRYRITDRKMLADGTWQKQKILLYKK</sequence>
<evidence type="ECO:0000313" key="4">
    <source>
        <dbReference type="EMBL" id="RIH62806.1"/>
    </source>
</evidence>
<reference evidence="4 5" key="1">
    <citation type="journal article" date="2015" name="Int. J. Syst. Evol. Microbiol.">
        <title>Mariniphaga sediminis sp. nov., isolated from coastal sediment.</title>
        <authorList>
            <person name="Wang F.Q."/>
            <person name="Shen Q.Y."/>
            <person name="Chen G.J."/>
            <person name="Du Z.J."/>
        </authorList>
    </citation>
    <scope>NUCLEOTIDE SEQUENCE [LARGE SCALE GENOMIC DNA]</scope>
    <source>
        <strain evidence="4 5">SY21</strain>
    </source>
</reference>
<dbReference type="EMBL" id="QWET01000036">
    <property type="protein sequence ID" value="RIH62806.1"/>
    <property type="molecule type" value="Genomic_DNA"/>
</dbReference>
<feature type="domain" description="Protein FecR C-terminal" evidence="3">
    <location>
        <begin position="264"/>
        <end position="330"/>
    </location>
</feature>
<dbReference type="Gene3D" id="3.55.50.30">
    <property type="match status" value="1"/>
</dbReference>
<feature type="transmembrane region" description="Helical" evidence="1">
    <location>
        <begin position="88"/>
        <end position="110"/>
    </location>
</feature>
<keyword evidence="1" id="KW-0472">Membrane</keyword>
<comment type="caution">
    <text evidence="4">The sequence shown here is derived from an EMBL/GenBank/DDBJ whole genome shotgun (WGS) entry which is preliminary data.</text>
</comment>
<dbReference type="RefSeq" id="WP_119352259.1">
    <property type="nucleotide sequence ID" value="NZ_QWET01000036.1"/>
</dbReference>
<keyword evidence="1" id="KW-0812">Transmembrane</keyword>
<dbReference type="AlphaFoldDB" id="A0A399CU03"/>
<dbReference type="PIRSF" id="PIRSF018266">
    <property type="entry name" value="FecR"/>
    <property type="match status" value="1"/>
</dbReference>
<dbReference type="PANTHER" id="PTHR30273">
    <property type="entry name" value="PERIPLASMIC SIGNAL SENSOR AND SIGMA FACTOR ACTIVATOR FECR-RELATED"/>
    <property type="match status" value="1"/>
</dbReference>
<evidence type="ECO:0000256" key="1">
    <source>
        <dbReference type="SAM" id="Phobius"/>
    </source>
</evidence>
<protein>
    <submittedName>
        <fullName evidence="4">DUF4974 domain-containing protein</fullName>
    </submittedName>
</protein>
<dbReference type="InterPro" id="IPR032508">
    <property type="entry name" value="FecR_C"/>
</dbReference>
<dbReference type="GO" id="GO:0016989">
    <property type="term" value="F:sigma factor antagonist activity"/>
    <property type="evidence" value="ECO:0007669"/>
    <property type="project" value="TreeGrafter"/>
</dbReference>
<organism evidence="4 5">
    <name type="scientific">Mariniphaga sediminis</name>
    <dbReference type="NCBI Taxonomy" id="1628158"/>
    <lineage>
        <taxon>Bacteria</taxon>
        <taxon>Pseudomonadati</taxon>
        <taxon>Bacteroidota</taxon>
        <taxon>Bacteroidia</taxon>
        <taxon>Marinilabiliales</taxon>
        <taxon>Prolixibacteraceae</taxon>
        <taxon>Mariniphaga</taxon>
    </lineage>
</organism>
<gene>
    <name evidence="4" type="ORF">D1164_23005</name>
</gene>
<dbReference type="Pfam" id="PF16344">
    <property type="entry name" value="FecR_C"/>
    <property type="match status" value="1"/>
</dbReference>
<dbReference type="InterPro" id="IPR012373">
    <property type="entry name" value="Ferrdict_sens_TM"/>
</dbReference>
<dbReference type="InterPro" id="IPR006860">
    <property type="entry name" value="FecR"/>
</dbReference>
<proteinExistence type="predicted"/>
<dbReference type="PANTHER" id="PTHR30273:SF2">
    <property type="entry name" value="PROTEIN FECR"/>
    <property type="match status" value="1"/>
</dbReference>